<proteinExistence type="predicted"/>
<dbReference type="EMBL" id="KV423918">
    <property type="protein sequence ID" value="KZT62112.1"/>
    <property type="molecule type" value="Genomic_DNA"/>
</dbReference>
<reference evidence="1 2" key="1">
    <citation type="journal article" date="2016" name="Mol. Biol. Evol.">
        <title>Comparative Genomics of Early-Diverging Mushroom-Forming Fungi Provides Insights into the Origins of Lignocellulose Decay Capabilities.</title>
        <authorList>
            <person name="Nagy L.G."/>
            <person name="Riley R."/>
            <person name="Tritt A."/>
            <person name="Adam C."/>
            <person name="Daum C."/>
            <person name="Floudas D."/>
            <person name="Sun H."/>
            <person name="Yadav J.S."/>
            <person name="Pangilinan J."/>
            <person name="Larsson K.H."/>
            <person name="Matsuura K."/>
            <person name="Barry K."/>
            <person name="Labutti K."/>
            <person name="Kuo R."/>
            <person name="Ohm R.A."/>
            <person name="Bhattacharya S.S."/>
            <person name="Shirouzu T."/>
            <person name="Yoshinaga Y."/>
            <person name="Martin F.M."/>
            <person name="Grigoriev I.V."/>
            <person name="Hibbett D.S."/>
        </authorList>
    </citation>
    <scope>NUCLEOTIDE SEQUENCE [LARGE SCALE GENOMIC DNA]</scope>
    <source>
        <strain evidence="1 2">HHB12733</strain>
    </source>
</reference>
<sequence>MDACICACMCMLCVSRRMFDAGAGMWRPASSELRALGRALTDSSSLGSSRSGSHFAYLLRGAREMTVWSEHSVPSLVTGLL</sequence>
<gene>
    <name evidence="1" type="ORF">CALCODRAFT_277681</name>
</gene>
<dbReference type="InParanoid" id="A0A165JPM7"/>
<name>A0A165JPM7_9BASI</name>
<keyword evidence="2" id="KW-1185">Reference proteome</keyword>
<accession>A0A165JPM7</accession>
<evidence type="ECO:0000313" key="1">
    <source>
        <dbReference type="EMBL" id="KZT62112.1"/>
    </source>
</evidence>
<evidence type="ECO:0000313" key="2">
    <source>
        <dbReference type="Proteomes" id="UP000076842"/>
    </source>
</evidence>
<dbReference type="Proteomes" id="UP000076842">
    <property type="component" value="Unassembled WGS sequence"/>
</dbReference>
<dbReference type="AlphaFoldDB" id="A0A165JPM7"/>
<protein>
    <submittedName>
        <fullName evidence="1">Uncharacterized protein</fullName>
    </submittedName>
</protein>
<organism evidence="1 2">
    <name type="scientific">Calocera cornea HHB12733</name>
    <dbReference type="NCBI Taxonomy" id="1353952"/>
    <lineage>
        <taxon>Eukaryota</taxon>
        <taxon>Fungi</taxon>
        <taxon>Dikarya</taxon>
        <taxon>Basidiomycota</taxon>
        <taxon>Agaricomycotina</taxon>
        <taxon>Dacrymycetes</taxon>
        <taxon>Dacrymycetales</taxon>
        <taxon>Dacrymycetaceae</taxon>
        <taxon>Calocera</taxon>
    </lineage>
</organism>